<evidence type="ECO:0000313" key="3">
    <source>
        <dbReference type="EMBL" id="QPC45915.1"/>
    </source>
</evidence>
<dbReference type="RefSeq" id="WP_239673435.1">
    <property type="nucleotide sequence ID" value="NZ_CP049742.1"/>
</dbReference>
<accession>A0A7S8C9J5</accession>
<dbReference type="Proteomes" id="UP000593626">
    <property type="component" value="Chromosome"/>
</dbReference>
<dbReference type="KEGG" id="mcui:G8O30_02555"/>
<proteinExistence type="predicted"/>
<gene>
    <name evidence="3" type="ORF">G8O30_02555</name>
</gene>
<evidence type="ECO:0000313" key="4">
    <source>
        <dbReference type="Proteomes" id="UP000593626"/>
    </source>
</evidence>
<keyword evidence="1" id="KW-0812">Transmembrane</keyword>
<evidence type="ECO:0000256" key="2">
    <source>
        <dbReference type="SAM" id="SignalP"/>
    </source>
</evidence>
<evidence type="ECO:0000256" key="1">
    <source>
        <dbReference type="SAM" id="Phobius"/>
    </source>
</evidence>
<keyword evidence="4" id="KW-1185">Reference proteome</keyword>
<dbReference type="EMBL" id="CP049742">
    <property type="protein sequence ID" value="QPC45915.1"/>
    <property type="molecule type" value="Genomic_DNA"/>
</dbReference>
<feature type="transmembrane region" description="Helical" evidence="1">
    <location>
        <begin position="74"/>
        <end position="97"/>
    </location>
</feature>
<feature type="chain" id="PRO_5039519522" description="DUF4306 domain-containing protein" evidence="2">
    <location>
        <begin position="26"/>
        <end position="102"/>
    </location>
</feature>
<feature type="signal peptide" evidence="2">
    <location>
        <begin position="1"/>
        <end position="25"/>
    </location>
</feature>
<dbReference type="AlphaFoldDB" id="A0A7S8C9J5"/>
<organism evidence="3 4">
    <name type="scientific">Mangrovibacillus cuniculi</name>
    <dbReference type="NCBI Taxonomy" id="2593652"/>
    <lineage>
        <taxon>Bacteria</taxon>
        <taxon>Bacillati</taxon>
        <taxon>Bacillota</taxon>
        <taxon>Bacilli</taxon>
        <taxon>Bacillales</taxon>
        <taxon>Bacillaceae</taxon>
        <taxon>Mangrovibacillus</taxon>
    </lineage>
</organism>
<evidence type="ECO:0008006" key="5">
    <source>
        <dbReference type="Google" id="ProtNLM"/>
    </source>
</evidence>
<name>A0A7S8C9J5_9BACI</name>
<reference evidence="3 4" key="1">
    <citation type="submission" date="2019-07" db="EMBL/GenBank/DDBJ databases">
        <title>Genome sequence of 2 isolates from Red Sea Mangroves.</title>
        <authorList>
            <person name="Sefrji F."/>
            <person name="Michoud G."/>
            <person name="Merlino G."/>
            <person name="Daffonchio D."/>
        </authorList>
    </citation>
    <scope>NUCLEOTIDE SEQUENCE [LARGE SCALE GENOMIC DNA]</scope>
    <source>
        <strain evidence="3 4">R1DC41</strain>
    </source>
</reference>
<keyword evidence="1" id="KW-0472">Membrane</keyword>
<keyword evidence="2" id="KW-0732">Signal</keyword>
<sequence length="102" mass="11660">MSFKQFMFFGVLLNVCLILSPMVTSTTVDDQTQLEEVTFGFPFAFVKQNQTSLTPPMPYEATLLSANEHPTSLLFGYLFLSFILMNSAYLFLALWSWRRGGR</sequence>
<protein>
    <recommendedName>
        <fullName evidence="5">DUF4306 domain-containing protein</fullName>
    </recommendedName>
</protein>
<keyword evidence="1" id="KW-1133">Transmembrane helix</keyword>